<dbReference type="PANTHER" id="PTHR32305">
    <property type="match status" value="1"/>
</dbReference>
<evidence type="ECO:0000313" key="1">
    <source>
        <dbReference type="EMBL" id="SFF60463.1"/>
    </source>
</evidence>
<dbReference type="Pfam" id="PF14891">
    <property type="entry name" value="Peptidase_M91"/>
    <property type="match status" value="1"/>
</dbReference>
<dbReference type="EMBL" id="FONY01000078">
    <property type="protein sequence ID" value="SFF60463.1"/>
    <property type="molecule type" value="Genomic_DNA"/>
</dbReference>
<dbReference type="OrthoDB" id="964483at2"/>
<name>A0A1I2K297_9BACT</name>
<dbReference type="Proteomes" id="UP000199513">
    <property type="component" value="Unassembled WGS sequence"/>
</dbReference>
<dbReference type="NCBIfam" id="TIGR03696">
    <property type="entry name" value="Rhs_assc_core"/>
    <property type="match status" value="1"/>
</dbReference>
<proteinExistence type="predicted"/>
<dbReference type="AlphaFoldDB" id="A0A1I2K297"/>
<sequence>MKGLDWTAPSPNTENKFTFNSKEKQTELGLHWHDYGARNYDAQIGRFFKVDRFAEKYYNFSPYQYAANNPIKYIDVNGDSIWISHNGQDYKYHKGQLYVFDRQTGQQKLFIAQRNSFLAGVLTTINQLGGNTAKGRELFDFFHSKNANGEDNYVRIEQQTNKNRGNEGGGAGQASDGVVSLKPSLTGSNIPTTNGIQMSPLWLDLGHELAHVQDFILNGNGSFRTTWVANPSDPSKPFLEAEKYATHVENIMRAQAGLPLRTHYAEQGGGGYEPTRIIDSNGKSLFYKNAANQPFDYKSLK</sequence>
<protein>
    <submittedName>
        <fullName evidence="1">RHS repeat-associated core domain-containing protein</fullName>
    </submittedName>
</protein>
<dbReference type="STRING" id="1003.SAMN04488541_107810"/>
<gene>
    <name evidence="1" type="ORF">SAMN04488541_107810</name>
</gene>
<accession>A0A1I2K297</accession>
<evidence type="ECO:0000313" key="2">
    <source>
        <dbReference type="Proteomes" id="UP000199513"/>
    </source>
</evidence>
<organism evidence="1 2">
    <name type="scientific">Thermoflexibacter ruber</name>
    <dbReference type="NCBI Taxonomy" id="1003"/>
    <lineage>
        <taxon>Bacteria</taxon>
        <taxon>Pseudomonadati</taxon>
        <taxon>Bacteroidota</taxon>
        <taxon>Cytophagia</taxon>
        <taxon>Cytophagales</taxon>
        <taxon>Thermoflexibacteraceae</taxon>
        <taxon>Thermoflexibacter</taxon>
    </lineage>
</organism>
<dbReference type="Gene3D" id="2.180.10.10">
    <property type="entry name" value="RHS repeat-associated core"/>
    <property type="match status" value="1"/>
</dbReference>
<reference evidence="1 2" key="1">
    <citation type="submission" date="2016-10" db="EMBL/GenBank/DDBJ databases">
        <authorList>
            <person name="de Groot N.N."/>
        </authorList>
    </citation>
    <scope>NUCLEOTIDE SEQUENCE [LARGE SCALE GENOMIC DNA]</scope>
    <source>
        <strain>GEY</strain>
        <strain evidence="2">DSM 9560</strain>
    </source>
</reference>
<dbReference type="PANTHER" id="PTHR32305:SF15">
    <property type="entry name" value="PROTEIN RHSA-RELATED"/>
    <property type="match status" value="1"/>
</dbReference>
<dbReference type="InterPro" id="IPR028208">
    <property type="entry name" value="Effector_pro_NleD-like"/>
</dbReference>
<dbReference type="InterPro" id="IPR022385">
    <property type="entry name" value="Rhs_assc_core"/>
</dbReference>
<keyword evidence="2" id="KW-1185">Reference proteome</keyword>
<dbReference type="InterPro" id="IPR050708">
    <property type="entry name" value="T6SS_VgrG/RHS"/>
</dbReference>